<name>A0A699IT38_TANCI</name>
<dbReference type="AlphaFoldDB" id="A0A699IT38"/>
<dbReference type="EMBL" id="BKCJ010317048">
    <property type="protein sequence ID" value="GEZ73915.1"/>
    <property type="molecule type" value="Genomic_DNA"/>
</dbReference>
<feature type="non-terminal residue" evidence="1">
    <location>
        <position position="100"/>
    </location>
</feature>
<comment type="caution">
    <text evidence="1">The sequence shown here is derived from an EMBL/GenBank/DDBJ whole genome shotgun (WGS) entry which is preliminary data.</text>
</comment>
<reference evidence="1" key="1">
    <citation type="journal article" date="2019" name="Sci. Rep.">
        <title>Draft genome of Tanacetum cinerariifolium, the natural source of mosquito coil.</title>
        <authorList>
            <person name="Yamashiro T."/>
            <person name="Shiraishi A."/>
            <person name="Satake H."/>
            <person name="Nakayama K."/>
        </authorList>
    </citation>
    <scope>NUCLEOTIDE SEQUENCE</scope>
</reference>
<protein>
    <submittedName>
        <fullName evidence="1">Uncharacterized protein</fullName>
    </submittedName>
</protein>
<gene>
    <name evidence="1" type="ORF">Tci_545888</name>
</gene>
<organism evidence="1">
    <name type="scientific">Tanacetum cinerariifolium</name>
    <name type="common">Dalmatian daisy</name>
    <name type="synonym">Chrysanthemum cinerariifolium</name>
    <dbReference type="NCBI Taxonomy" id="118510"/>
    <lineage>
        <taxon>Eukaryota</taxon>
        <taxon>Viridiplantae</taxon>
        <taxon>Streptophyta</taxon>
        <taxon>Embryophyta</taxon>
        <taxon>Tracheophyta</taxon>
        <taxon>Spermatophyta</taxon>
        <taxon>Magnoliopsida</taxon>
        <taxon>eudicotyledons</taxon>
        <taxon>Gunneridae</taxon>
        <taxon>Pentapetalae</taxon>
        <taxon>asterids</taxon>
        <taxon>campanulids</taxon>
        <taxon>Asterales</taxon>
        <taxon>Asteraceae</taxon>
        <taxon>Asteroideae</taxon>
        <taxon>Anthemideae</taxon>
        <taxon>Anthemidinae</taxon>
        <taxon>Tanacetum</taxon>
    </lineage>
</organism>
<accession>A0A699IT38</accession>
<evidence type="ECO:0000313" key="1">
    <source>
        <dbReference type="EMBL" id="GEZ73915.1"/>
    </source>
</evidence>
<proteinExistence type="predicted"/>
<sequence>MSRPCFRKGTRLSSTPLTGSLAYVLARLPNQTLGFLSASRTTLILSVEPARYITNVLPLIGALSVGSISMKSFIFRKASSASALHYGVFLSVQLLRVLKN</sequence>